<evidence type="ECO:0000256" key="8">
    <source>
        <dbReference type="SAM" id="Phobius"/>
    </source>
</evidence>
<name>A0A285UTW4_9STAP</name>
<dbReference type="NCBIfam" id="NF009292">
    <property type="entry name" value="PRK12651.1-3"/>
    <property type="match status" value="1"/>
</dbReference>
<dbReference type="OrthoDB" id="9800498at2"/>
<evidence type="ECO:0000313" key="10">
    <source>
        <dbReference type="Proteomes" id="UP000219412"/>
    </source>
</evidence>
<sequence length="158" mass="17956">MAFQFMVNLLIAIIWMFLNDSYTMANFVFGFLIGLLLLFVLRRFMEFDFYFVRVIAFARLVWIFLIEMIKANIDVAKVVLRPKLNNKPGIIAVDTSLETELEISTLAALITLTPGTVSMDFSADGKTIYVHSIDVDDRDAMVAQIKGSFEKAIKEVTK</sequence>
<keyword evidence="4" id="KW-1003">Cell membrane</keyword>
<dbReference type="Pfam" id="PF01899">
    <property type="entry name" value="MNHE"/>
    <property type="match status" value="1"/>
</dbReference>
<dbReference type="RefSeq" id="WP_097042081.1">
    <property type="nucleotide sequence ID" value="NZ_OBQF01000006.1"/>
</dbReference>
<evidence type="ECO:0000256" key="5">
    <source>
        <dbReference type="ARBA" id="ARBA00022692"/>
    </source>
</evidence>
<organism evidence="9 10">
    <name type="scientific">Salinicoccus kekensis</name>
    <dbReference type="NCBI Taxonomy" id="714307"/>
    <lineage>
        <taxon>Bacteria</taxon>
        <taxon>Bacillati</taxon>
        <taxon>Bacillota</taxon>
        <taxon>Bacilli</taxon>
        <taxon>Bacillales</taxon>
        <taxon>Staphylococcaceae</taxon>
        <taxon>Salinicoccus</taxon>
    </lineage>
</organism>
<evidence type="ECO:0000256" key="1">
    <source>
        <dbReference type="ARBA" id="ARBA00004651"/>
    </source>
</evidence>
<protein>
    <submittedName>
        <fullName evidence="9">Multisubunit sodium/proton antiporter MrpE subunit</fullName>
    </submittedName>
</protein>
<keyword evidence="6 8" id="KW-1133">Transmembrane helix</keyword>
<evidence type="ECO:0000313" key="9">
    <source>
        <dbReference type="EMBL" id="SOC44136.1"/>
    </source>
</evidence>
<comment type="subcellular location">
    <subcellularLocation>
        <location evidence="1">Cell membrane</location>
        <topology evidence="1">Multi-pass membrane protein</topology>
    </subcellularLocation>
</comment>
<dbReference type="InterPro" id="IPR002758">
    <property type="entry name" value="Cation_antiport_E"/>
</dbReference>
<accession>A0A285UTW4</accession>
<dbReference type="GO" id="GO:0005886">
    <property type="term" value="C:plasma membrane"/>
    <property type="evidence" value="ECO:0007669"/>
    <property type="project" value="UniProtKB-SubCell"/>
</dbReference>
<dbReference type="PANTHER" id="PTHR34584:SF1">
    <property type="entry name" value="NA(+)_H(+) ANTIPORTER SUBUNIT E1"/>
    <property type="match status" value="1"/>
</dbReference>
<keyword evidence="10" id="KW-1185">Reference proteome</keyword>
<proteinExistence type="inferred from homology"/>
<keyword evidence="5 8" id="KW-0812">Transmembrane</keyword>
<reference evidence="10" key="1">
    <citation type="submission" date="2017-08" db="EMBL/GenBank/DDBJ databases">
        <authorList>
            <person name="Varghese N."/>
            <person name="Submissions S."/>
        </authorList>
    </citation>
    <scope>NUCLEOTIDE SEQUENCE [LARGE SCALE GENOMIC DNA]</scope>
    <source>
        <strain evidence="10">DSM 23173</strain>
    </source>
</reference>
<evidence type="ECO:0000256" key="6">
    <source>
        <dbReference type="ARBA" id="ARBA00022989"/>
    </source>
</evidence>
<gene>
    <name evidence="9" type="ORF">SAMN05878391_2216</name>
</gene>
<dbReference type="AlphaFoldDB" id="A0A285UTW4"/>
<feature type="transmembrane region" description="Helical" evidence="8">
    <location>
        <begin position="21"/>
        <end position="41"/>
    </location>
</feature>
<feature type="transmembrane region" description="Helical" evidence="8">
    <location>
        <begin position="47"/>
        <end position="66"/>
    </location>
</feature>
<evidence type="ECO:0000256" key="2">
    <source>
        <dbReference type="ARBA" id="ARBA00006228"/>
    </source>
</evidence>
<dbReference type="EMBL" id="OBQF01000006">
    <property type="protein sequence ID" value="SOC44136.1"/>
    <property type="molecule type" value="Genomic_DNA"/>
</dbReference>
<dbReference type="GO" id="GO:0015297">
    <property type="term" value="F:antiporter activity"/>
    <property type="evidence" value="ECO:0007669"/>
    <property type="project" value="UniProtKB-KW"/>
</dbReference>
<comment type="similarity">
    <text evidence="2">Belongs to the CPA3 antiporters (TC 2.A.63) subunit E family.</text>
</comment>
<keyword evidence="3" id="KW-0050">Antiport</keyword>
<dbReference type="Proteomes" id="UP000219412">
    <property type="component" value="Unassembled WGS sequence"/>
</dbReference>
<evidence type="ECO:0000256" key="7">
    <source>
        <dbReference type="ARBA" id="ARBA00023136"/>
    </source>
</evidence>
<evidence type="ECO:0000256" key="4">
    <source>
        <dbReference type="ARBA" id="ARBA00022475"/>
    </source>
</evidence>
<keyword evidence="7 8" id="KW-0472">Membrane</keyword>
<dbReference type="GO" id="GO:0008324">
    <property type="term" value="F:monoatomic cation transmembrane transporter activity"/>
    <property type="evidence" value="ECO:0007669"/>
    <property type="project" value="InterPro"/>
</dbReference>
<keyword evidence="3" id="KW-0813">Transport</keyword>
<dbReference type="PANTHER" id="PTHR34584">
    <property type="entry name" value="NA(+)/H(+) ANTIPORTER SUBUNIT E1"/>
    <property type="match status" value="1"/>
</dbReference>
<dbReference type="PIRSF" id="PIRSF019239">
    <property type="entry name" value="MrpE"/>
    <property type="match status" value="1"/>
</dbReference>
<evidence type="ECO:0000256" key="3">
    <source>
        <dbReference type="ARBA" id="ARBA00022449"/>
    </source>
</evidence>